<dbReference type="EMBL" id="JARBJD010000029">
    <property type="protein sequence ID" value="KAK2959547.1"/>
    <property type="molecule type" value="Genomic_DNA"/>
</dbReference>
<dbReference type="Proteomes" id="UP001281761">
    <property type="component" value="Unassembled WGS sequence"/>
</dbReference>
<evidence type="ECO:0000313" key="3">
    <source>
        <dbReference type="Proteomes" id="UP001281761"/>
    </source>
</evidence>
<evidence type="ECO:0000256" key="1">
    <source>
        <dbReference type="SAM" id="Coils"/>
    </source>
</evidence>
<protein>
    <recommendedName>
        <fullName evidence="4">SPRY domain-containing protein</fullName>
    </recommendedName>
</protein>
<keyword evidence="3" id="KW-1185">Reference proteome</keyword>
<evidence type="ECO:0000313" key="2">
    <source>
        <dbReference type="EMBL" id="KAK2959547.1"/>
    </source>
</evidence>
<comment type="caution">
    <text evidence="2">The sequence shown here is derived from an EMBL/GenBank/DDBJ whole genome shotgun (WGS) entry which is preliminary data.</text>
</comment>
<reference evidence="2 3" key="1">
    <citation type="journal article" date="2022" name="bioRxiv">
        <title>Genomics of Preaxostyla Flagellates Illuminates Evolutionary Transitions and the Path Towards Mitochondrial Loss.</title>
        <authorList>
            <person name="Novak L.V.F."/>
            <person name="Treitli S.C."/>
            <person name="Pyrih J."/>
            <person name="Halakuc P."/>
            <person name="Pipaliya S.V."/>
            <person name="Vacek V."/>
            <person name="Brzon O."/>
            <person name="Soukal P."/>
            <person name="Eme L."/>
            <person name="Dacks J.B."/>
            <person name="Karnkowska A."/>
            <person name="Elias M."/>
            <person name="Hampl V."/>
        </authorList>
    </citation>
    <scope>NUCLEOTIDE SEQUENCE [LARGE SCALE GENOMIC DNA]</scope>
    <source>
        <strain evidence="2">NAU3</strain>
        <tissue evidence="2">Gut</tissue>
    </source>
</reference>
<feature type="coiled-coil region" evidence="1">
    <location>
        <begin position="77"/>
        <end position="104"/>
    </location>
</feature>
<proteinExistence type="predicted"/>
<organism evidence="2 3">
    <name type="scientific">Blattamonas nauphoetae</name>
    <dbReference type="NCBI Taxonomy" id="2049346"/>
    <lineage>
        <taxon>Eukaryota</taxon>
        <taxon>Metamonada</taxon>
        <taxon>Preaxostyla</taxon>
        <taxon>Oxymonadida</taxon>
        <taxon>Blattamonas</taxon>
    </lineage>
</organism>
<keyword evidence="1" id="KW-0175">Coiled coil</keyword>
<sequence>MSAEHHQNISKTFDKDDLNQQTIESVLERSNDSSVRPRNQVDSLLSVHTLTLLADHIQSPKQDEQSNQLISSLLRVIAEKQTKLEENECEGAELKQTIQQTKTEVAITDNFFVTSEIIITFNPTHCSVNGSTVTRLNVDGWVGCFTSFISNGIHRLSIKTESIYVKIGVCDAAVHQQYINSATFKSSRAAMMYNNDGGIYSAEKKLAQNPKPRVGQEWSAEVDVEKRTLHFFIDGVQQTHHFINIPVPFVFAIDIYNKDIPINITFFGEETRSHVTKTGIGHNVG</sequence>
<gene>
    <name evidence="2" type="ORF">BLNAU_5596</name>
</gene>
<dbReference type="InterPro" id="IPR043136">
    <property type="entry name" value="B30.2/SPRY_sf"/>
</dbReference>
<dbReference type="Gene3D" id="2.60.120.920">
    <property type="match status" value="1"/>
</dbReference>
<evidence type="ECO:0008006" key="4">
    <source>
        <dbReference type="Google" id="ProtNLM"/>
    </source>
</evidence>
<accession>A0ABQ9Y709</accession>
<name>A0ABQ9Y709_9EUKA</name>